<gene>
    <name evidence="9" type="ORF">SAMN02745724_01906</name>
</gene>
<evidence type="ECO:0000256" key="4">
    <source>
        <dbReference type="ARBA" id="ARBA00022989"/>
    </source>
</evidence>
<dbReference type="AlphaFoldDB" id="A0A1I1JY04"/>
<dbReference type="GO" id="GO:0016020">
    <property type="term" value="C:membrane"/>
    <property type="evidence" value="ECO:0007669"/>
    <property type="project" value="UniProtKB-SubCell"/>
</dbReference>
<reference evidence="9 10" key="1">
    <citation type="submission" date="2016-10" db="EMBL/GenBank/DDBJ databases">
        <authorList>
            <person name="de Groot N.N."/>
        </authorList>
    </citation>
    <scope>NUCLEOTIDE SEQUENCE [LARGE SCALE GENOMIC DNA]</scope>
    <source>
        <strain evidence="9 10">DSM 6059</strain>
    </source>
</reference>
<evidence type="ECO:0000256" key="2">
    <source>
        <dbReference type="ARBA" id="ARBA00006971"/>
    </source>
</evidence>
<evidence type="ECO:0000259" key="8">
    <source>
        <dbReference type="SMART" id="SM00244"/>
    </source>
</evidence>
<protein>
    <recommendedName>
        <fullName evidence="6">Protein HflK</fullName>
    </recommendedName>
</protein>
<feature type="compositionally biased region" description="Polar residues" evidence="7">
    <location>
        <begin position="365"/>
        <end position="379"/>
    </location>
</feature>
<proteinExistence type="inferred from homology"/>
<keyword evidence="3 6" id="KW-0812">Transmembrane</keyword>
<dbReference type="Pfam" id="PF12221">
    <property type="entry name" value="HflK_N"/>
    <property type="match status" value="1"/>
</dbReference>
<evidence type="ECO:0000313" key="10">
    <source>
        <dbReference type="Proteomes" id="UP000198862"/>
    </source>
</evidence>
<dbReference type="InterPro" id="IPR020980">
    <property type="entry name" value="Membrane_HflK_N"/>
</dbReference>
<feature type="transmembrane region" description="Helical" evidence="6">
    <location>
        <begin position="61"/>
        <end position="82"/>
    </location>
</feature>
<keyword evidence="5 6" id="KW-0472">Membrane</keyword>
<dbReference type="Gene3D" id="3.30.479.30">
    <property type="entry name" value="Band 7 domain"/>
    <property type="match status" value="1"/>
</dbReference>
<accession>A0A1I1JY04</accession>
<dbReference type="Proteomes" id="UP000198862">
    <property type="component" value="Unassembled WGS sequence"/>
</dbReference>
<evidence type="ECO:0000256" key="1">
    <source>
        <dbReference type="ARBA" id="ARBA00004167"/>
    </source>
</evidence>
<organism evidence="9 10">
    <name type="scientific">Pseudoalteromonas denitrificans DSM 6059</name>
    <dbReference type="NCBI Taxonomy" id="1123010"/>
    <lineage>
        <taxon>Bacteria</taxon>
        <taxon>Pseudomonadati</taxon>
        <taxon>Pseudomonadota</taxon>
        <taxon>Gammaproteobacteria</taxon>
        <taxon>Alteromonadales</taxon>
        <taxon>Pseudoalteromonadaceae</taxon>
        <taxon>Pseudoalteromonas</taxon>
    </lineage>
</organism>
<dbReference type="InterPro" id="IPR010201">
    <property type="entry name" value="HflK"/>
</dbReference>
<feature type="region of interest" description="Disordered" evidence="7">
    <location>
        <begin position="1"/>
        <end position="29"/>
    </location>
</feature>
<dbReference type="GO" id="GO:0008233">
    <property type="term" value="F:peptidase activity"/>
    <property type="evidence" value="ECO:0007669"/>
    <property type="project" value="UniProtKB-KW"/>
</dbReference>
<dbReference type="GO" id="GO:0006508">
    <property type="term" value="P:proteolysis"/>
    <property type="evidence" value="ECO:0007669"/>
    <property type="project" value="UniProtKB-KW"/>
</dbReference>
<dbReference type="CDD" id="cd03404">
    <property type="entry name" value="SPFH_HflK"/>
    <property type="match status" value="1"/>
</dbReference>
<keyword evidence="10" id="KW-1185">Reference proteome</keyword>
<feature type="region of interest" description="Disordered" evidence="7">
    <location>
        <begin position="365"/>
        <end position="391"/>
    </location>
</feature>
<dbReference type="NCBIfam" id="TIGR01933">
    <property type="entry name" value="hflK"/>
    <property type="match status" value="1"/>
</dbReference>
<keyword evidence="4 6" id="KW-1133">Transmembrane helix</keyword>
<evidence type="ECO:0000256" key="6">
    <source>
        <dbReference type="RuleBase" id="RU364113"/>
    </source>
</evidence>
<evidence type="ECO:0000256" key="3">
    <source>
        <dbReference type="ARBA" id="ARBA00022692"/>
    </source>
</evidence>
<comment type="function">
    <text evidence="6">HflC and HflK could encode or regulate a protease.</text>
</comment>
<evidence type="ECO:0000256" key="7">
    <source>
        <dbReference type="SAM" id="MobiDB-lite"/>
    </source>
</evidence>
<dbReference type="SUPFAM" id="SSF117892">
    <property type="entry name" value="Band 7/SPFH domain"/>
    <property type="match status" value="1"/>
</dbReference>
<dbReference type="InterPro" id="IPR001107">
    <property type="entry name" value="Band_7"/>
</dbReference>
<dbReference type="OrthoDB" id="9779595at2"/>
<dbReference type="RefSeq" id="WP_091983140.1">
    <property type="nucleotide sequence ID" value="NZ_FOLO01000011.1"/>
</dbReference>
<dbReference type="Pfam" id="PF01145">
    <property type="entry name" value="Band_7"/>
    <property type="match status" value="1"/>
</dbReference>
<feature type="compositionally biased region" description="Low complexity" evidence="7">
    <location>
        <begin position="1"/>
        <end position="14"/>
    </location>
</feature>
<name>A0A1I1JY04_9GAMM</name>
<comment type="similarity">
    <text evidence="2 6">Belongs to the band 7/mec-2 family. HflK subfamily.</text>
</comment>
<dbReference type="InterPro" id="IPR001972">
    <property type="entry name" value="Stomatin_HflK_fam"/>
</dbReference>
<sequence length="391" mass="43687">MAWNEPGNNGNKNNDPWKNKGGRDQGPPDLDEVFRKYSDKLGGLFGGNGGGNKSNKGFSNLAIGFVLVIAIVVWALSGIYTIKEAERGVILRFGQFHSIADPGLRWKMTFIDKVLPVEIEAVRSLSASGFMLTEDENVVSVEFVVQYRVTDPRLYLFSVTDADHSLQQALDSALRYVVGHSSMDDILTKGREEVRQKTWDELTKIIEPYNLGLILTDVNFKDARPPGEVKDAFDDAIAAQEDEVRFVREAEAYEREIEPQARGQVTRMTQEAEGYKDRVTLEAEGEVARFNKLLPEYQMAKDVTRQRLYIEAMEGVLSTTSKVLVDVKGGNNMMYLPLDKIMQNSQGGTITLPKASDLQNLRQKMGNSRGNNSQVNSASDRFATDRFGNGR</sequence>
<dbReference type="SMART" id="SM00244">
    <property type="entry name" value="PHB"/>
    <property type="match status" value="1"/>
</dbReference>
<evidence type="ECO:0000256" key="5">
    <source>
        <dbReference type="ARBA" id="ARBA00023136"/>
    </source>
</evidence>
<feature type="domain" description="Band 7" evidence="8">
    <location>
        <begin position="77"/>
        <end position="237"/>
    </location>
</feature>
<dbReference type="InterPro" id="IPR050710">
    <property type="entry name" value="Band7/mec-2_domain"/>
</dbReference>
<comment type="subunit">
    <text evidence="6">HflC and HflK may interact to form a multimeric complex.</text>
</comment>
<dbReference type="PRINTS" id="PR00721">
    <property type="entry name" value="STOMATIN"/>
</dbReference>
<dbReference type="PANTHER" id="PTHR43327:SF2">
    <property type="entry name" value="MODULATOR OF FTSH PROTEASE HFLK"/>
    <property type="match status" value="1"/>
</dbReference>
<keyword evidence="9" id="KW-0378">Hydrolase</keyword>
<dbReference type="PANTHER" id="PTHR43327">
    <property type="entry name" value="STOMATIN-LIKE PROTEIN 2, MITOCHONDRIAL"/>
    <property type="match status" value="1"/>
</dbReference>
<dbReference type="EMBL" id="FOLO01000011">
    <property type="protein sequence ID" value="SFC53587.1"/>
    <property type="molecule type" value="Genomic_DNA"/>
</dbReference>
<keyword evidence="9" id="KW-0645">Protease</keyword>
<comment type="subcellular location">
    <subcellularLocation>
        <location evidence="1">Membrane</location>
        <topology evidence="1">Single-pass membrane protein</topology>
    </subcellularLocation>
</comment>
<evidence type="ECO:0000313" key="9">
    <source>
        <dbReference type="EMBL" id="SFC53587.1"/>
    </source>
</evidence>
<dbReference type="InterPro" id="IPR036013">
    <property type="entry name" value="Band_7/SPFH_dom_sf"/>
</dbReference>
<dbReference type="STRING" id="1123010.SAMN02745724_01906"/>